<dbReference type="Proteomes" id="UP000423756">
    <property type="component" value="Unassembled WGS sequence"/>
</dbReference>
<evidence type="ECO:0000313" key="1">
    <source>
        <dbReference type="EMBL" id="KAB0476671.1"/>
    </source>
</evidence>
<dbReference type="Gene3D" id="2.40.160.50">
    <property type="entry name" value="membrane protein fhac: a member of the omp85/tpsb transporter family"/>
    <property type="match status" value="1"/>
</dbReference>
<dbReference type="SUPFAM" id="SSF56935">
    <property type="entry name" value="Porins"/>
    <property type="match status" value="1"/>
</dbReference>
<accession>A0A7V7NRW7</accession>
<evidence type="ECO:0000313" key="2">
    <source>
        <dbReference type="Proteomes" id="UP000423756"/>
    </source>
</evidence>
<organism evidence="1 2">
    <name type="scientific">Vibrio chagasii</name>
    <dbReference type="NCBI Taxonomy" id="170679"/>
    <lineage>
        <taxon>Bacteria</taxon>
        <taxon>Pseudomonadati</taxon>
        <taxon>Pseudomonadota</taxon>
        <taxon>Gammaproteobacteria</taxon>
        <taxon>Vibrionales</taxon>
        <taxon>Vibrionaceae</taxon>
        <taxon>Vibrio</taxon>
    </lineage>
</organism>
<sequence length="398" mass="43962">MNNTERYELNPLATSALVLVSTTAGAVSFIDQIDGHLDMGEYLAENAHGFLPVPILITEPAVGYGGGFTGIFLHESEEQKNTRKALAEKSLDGGAQLLTPAITAVGGFATENGTWMAFIGHKRSWKEDSIRYLGGLGYGDINMTFYRQSSPNALSPLDPNEGIELGLKGMGGIQKLQFRIQDSPWLVGLSQQFFAPKLSLNNHPKAQEILNNIGNTSPTSSGLGLIAEYDSKNSFLNPTQGYNYVAEYLWFGDGLGSDYNYQTFNLEGLNYWELNKEWNLALRGQYKSLSTDERFLSPQYYPDIQLRGIARNRYQGEHTFAAEVQVSKQWTPRWSTGVFTGIGYAGDSDSDMFEQSSHAAYGVGFRYLIARRYGLISGIDIAFSEEDTALYFQVGAGI</sequence>
<dbReference type="AlphaFoldDB" id="A0A7V7NRW7"/>
<protein>
    <submittedName>
        <fullName evidence="1">BamA/TamA family outer membrane protein</fullName>
    </submittedName>
</protein>
<dbReference type="EMBL" id="VZPX01000044">
    <property type="protein sequence ID" value="KAB0476671.1"/>
    <property type="molecule type" value="Genomic_DNA"/>
</dbReference>
<gene>
    <name evidence="1" type="ORF">F7Q91_18145</name>
</gene>
<reference evidence="1 2" key="1">
    <citation type="submission" date="2019-09" db="EMBL/GenBank/DDBJ databases">
        <title>Draft genome sequences of 48 bacterial type strains from the CCUG.</title>
        <authorList>
            <person name="Tunovic T."/>
            <person name="Pineiro-Iglesias B."/>
            <person name="Unosson C."/>
            <person name="Inganas E."/>
            <person name="Ohlen M."/>
            <person name="Cardew S."/>
            <person name="Jensie-Markopoulos S."/>
            <person name="Salva-Serra F."/>
            <person name="Jaen-Luchoro D."/>
            <person name="Karlsson R."/>
            <person name="Svensson-Stadler L."/>
            <person name="Chun J."/>
            <person name="Moore E."/>
        </authorList>
    </citation>
    <scope>NUCLEOTIDE SEQUENCE [LARGE SCALE GENOMIC DNA]</scope>
    <source>
        <strain evidence="1 2">CCUG 48643</strain>
    </source>
</reference>
<name>A0A7V7NRW7_9VIBR</name>
<comment type="caution">
    <text evidence="1">The sequence shown here is derived from an EMBL/GenBank/DDBJ whole genome shotgun (WGS) entry which is preliminary data.</text>
</comment>
<proteinExistence type="predicted"/>